<protein>
    <submittedName>
        <fullName evidence="10">Uncharacterized protein</fullName>
    </submittedName>
</protein>
<feature type="domain" description="MacB-like periplasmic core" evidence="9">
    <location>
        <begin position="21"/>
        <end position="192"/>
    </location>
</feature>
<dbReference type="AlphaFoldDB" id="A0A6J4E5X4"/>
<dbReference type="InterPro" id="IPR025857">
    <property type="entry name" value="MacB_PCD"/>
</dbReference>
<feature type="domain" description="ABC3 transporter permease C-terminal" evidence="8">
    <location>
        <begin position="276"/>
        <end position="393"/>
    </location>
</feature>
<evidence type="ECO:0000259" key="8">
    <source>
        <dbReference type="Pfam" id="PF02687"/>
    </source>
</evidence>
<evidence type="ECO:0000313" key="11">
    <source>
        <dbReference type="EMBL" id="GJN53933.1"/>
    </source>
</evidence>
<sequence>MRKGLLAALAWHDYRNEARLSACAVLALVAVVAPLLVLFGLKHGLVSTLTERLERDPAVREVIPLGGARYTLDSIAELAARPEVAFVVPRTRQIAATVDLHADGGSQPLTVEMVPTAEGDPLVPPAQLPQGSGEVVLSQRAAERLGVKAGDELTAAFGRSVSGIPEYQRTRVKVKAVLPLEVFQRQALFARLDLLEAVEDYRDGLAVERFGWPGREAASAARSRVYPGFRLYARDLDAVEALRLHFAGRDQEVATQAEAIAQVRSLSRNLTLVFWIIAGLALAGAFAAMAASTLAAVERKRRELSVLRLLGFSTAALVFFVVLQALYTGTFSLALAGVLYLVAEAGLNQLFQSAAGEYACRLLFSHYLLALLATLACSALAAATGGWRAARIEASEGLRDV</sequence>
<dbReference type="GO" id="GO:0098797">
    <property type="term" value="C:plasma membrane protein complex"/>
    <property type="evidence" value="ECO:0007669"/>
    <property type="project" value="TreeGrafter"/>
</dbReference>
<evidence type="ECO:0000313" key="13">
    <source>
        <dbReference type="Proteomes" id="UP001054892"/>
    </source>
</evidence>
<dbReference type="GO" id="GO:0044874">
    <property type="term" value="P:lipoprotein localization to outer membrane"/>
    <property type="evidence" value="ECO:0007669"/>
    <property type="project" value="TreeGrafter"/>
</dbReference>
<keyword evidence="6 7" id="KW-0472">Membrane</keyword>
<keyword evidence="13" id="KW-1185">Reference proteome</keyword>
<proteinExistence type="inferred from homology"/>
<evidence type="ECO:0000313" key="10">
    <source>
        <dbReference type="EMBL" id="BCG24828.1"/>
    </source>
</evidence>
<dbReference type="InterPro" id="IPR051447">
    <property type="entry name" value="Lipoprotein-release_system"/>
</dbReference>
<evidence type="ECO:0000256" key="4">
    <source>
        <dbReference type="ARBA" id="ARBA00022692"/>
    </source>
</evidence>
<evidence type="ECO:0000256" key="3">
    <source>
        <dbReference type="ARBA" id="ARBA00022475"/>
    </source>
</evidence>
<comment type="subcellular location">
    <subcellularLocation>
        <location evidence="1">Cell membrane</location>
        <topology evidence="1">Multi-pass membrane protein</topology>
    </subcellularLocation>
</comment>
<accession>A0A6J4E5X4</accession>
<dbReference type="RefSeq" id="WP_173175540.1">
    <property type="nucleotide sequence ID" value="NZ_AP023189.1"/>
</dbReference>
<dbReference type="KEGG" id="ptw:TUM18999_30190"/>
<dbReference type="InterPro" id="IPR003838">
    <property type="entry name" value="ABC3_permease_C"/>
</dbReference>
<keyword evidence="3" id="KW-1003">Cell membrane</keyword>
<dbReference type="EMBL" id="BQKM01000008">
    <property type="protein sequence ID" value="GJN53933.1"/>
    <property type="molecule type" value="Genomic_DNA"/>
</dbReference>
<evidence type="ECO:0000256" key="5">
    <source>
        <dbReference type="ARBA" id="ARBA00022989"/>
    </source>
</evidence>
<dbReference type="Pfam" id="PF02687">
    <property type="entry name" value="FtsX"/>
    <property type="match status" value="1"/>
</dbReference>
<organism evidence="10 12">
    <name type="scientific">Pseudomonas tohonis</name>
    <dbReference type="NCBI Taxonomy" id="2725477"/>
    <lineage>
        <taxon>Bacteria</taxon>
        <taxon>Pseudomonadati</taxon>
        <taxon>Pseudomonadota</taxon>
        <taxon>Gammaproteobacteria</taxon>
        <taxon>Pseudomonadales</taxon>
        <taxon>Pseudomonadaceae</taxon>
        <taxon>Pseudomonas</taxon>
    </lineage>
</organism>
<evidence type="ECO:0000256" key="7">
    <source>
        <dbReference type="SAM" id="Phobius"/>
    </source>
</evidence>
<feature type="transmembrane region" description="Helical" evidence="7">
    <location>
        <begin position="272"/>
        <end position="297"/>
    </location>
</feature>
<feature type="transmembrane region" description="Helical" evidence="7">
    <location>
        <begin position="309"/>
        <end position="342"/>
    </location>
</feature>
<dbReference type="Proteomes" id="UP000509383">
    <property type="component" value="Chromosome"/>
</dbReference>
<feature type="transmembrane region" description="Helical" evidence="7">
    <location>
        <begin position="362"/>
        <end position="383"/>
    </location>
</feature>
<evidence type="ECO:0000313" key="12">
    <source>
        <dbReference type="Proteomes" id="UP000509383"/>
    </source>
</evidence>
<dbReference type="PANTHER" id="PTHR30489">
    <property type="entry name" value="LIPOPROTEIN-RELEASING SYSTEM TRANSMEMBRANE PROTEIN LOLE"/>
    <property type="match status" value="1"/>
</dbReference>
<dbReference type="Pfam" id="PF12704">
    <property type="entry name" value="MacB_PCD"/>
    <property type="match status" value="1"/>
</dbReference>
<evidence type="ECO:0000256" key="6">
    <source>
        <dbReference type="ARBA" id="ARBA00023136"/>
    </source>
</evidence>
<dbReference type="Proteomes" id="UP001054892">
    <property type="component" value="Unassembled WGS sequence"/>
</dbReference>
<gene>
    <name evidence="10" type="ORF">TUM18999_30190</name>
    <name evidence="11" type="ORF">TUM20286_36850</name>
</gene>
<evidence type="ECO:0000256" key="1">
    <source>
        <dbReference type="ARBA" id="ARBA00004651"/>
    </source>
</evidence>
<evidence type="ECO:0000256" key="2">
    <source>
        <dbReference type="ARBA" id="ARBA00005236"/>
    </source>
</evidence>
<evidence type="ECO:0000259" key="9">
    <source>
        <dbReference type="Pfam" id="PF12704"/>
    </source>
</evidence>
<comment type="similarity">
    <text evidence="2">Belongs to the ABC-4 integral membrane protein family. LolC/E subfamily.</text>
</comment>
<keyword evidence="4 7" id="KW-0812">Transmembrane</keyword>
<dbReference type="PANTHER" id="PTHR30489:SF0">
    <property type="entry name" value="LIPOPROTEIN-RELEASING SYSTEM TRANSMEMBRANE PROTEIN LOLE"/>
    <property type="match status" value="1"/>
</dbReference>
<feature type="transmembrane region" description="Helical" evidence="7">
    <location>
        <begin position="20"/>
        <end position="41"/>
    </location>
</feature>
<name>A0A6J4E5X4_9PSED</name>
<dbReference type="EMBL" id="AP023189">
    <property type="protein sequence ID" value="BCG24828.1"/>
    <property type="molecule type" value="Genomic_DNA"/>
</dbReference>
<keyword evidence="5 7" id="KW-1133">Transmembrane helix</keyword>
<reference evidence="10 12" key="1">
    <citation type="submission" date="2020-05" db="EMBL/GenBank/DDBJ databases">
        <title>Characterization of novel class B3 metallo-beta-lactamase from novel Pseudomonas species.</title>
        <authorList>
            <person name="Yamada K."/>
            <person name="Aoki K."/>
            <person name="Ishii Y."/>
        </authorList>
    </citation>
    <scope>NUCLEOTIDE SEQUENCE [LARGE SCALE GENOMIC DNA]</scope>
    <source>
        <strain evidence="10 12">TUM18999</strain>
        <strain evidence="11 13">TUM20286</strain>
    </source>
</reference>